<dbReference type="AlphaFoldDB" id="A0AAW5N5P5"/>
<reference evidence="2" key="1">
    <citation type="submission" date="2022-07" db="EMBL/GenBank/DDBJ databases">
        <title>Diversity of ethanolamine utilization by human commensal Escherichia coli.</title>
        <authorList>
            <person name="Jubelin G."/>
        </authorList>
    </citation>
    <scope>NUCLEOTIDE SEQUENCE</scope>
    <source>
        <strain evidence="2">S1</strain>
    </source>
</reference>
<protein>
    <submittedName>
        <fullName evidence="2">Uncharacterized protein</fullName>
    </submittedName>
</protein>
<proteinExistence type="predicted"/>
<comment type="caution">
    <text evidence="2">The sequence shown here is derived from an EMBL/GenBank/DDBJ whole genome shotgun (WGS) entry which is preliminary data.</text>
</comment>
<evidence type="ECO:0000313" key="2">
    <source>
        <dbReference type="EMBL" id="MCR6679477.1"/>
    </source>
</evidence>
<organism evidence="2 3">
    <name type="scientific">Escherichia marmotae</name>
    <dbReference type="NCBI Taxonomy" id="1499973"/>
    <lineage>
        <taxon>Bacteria</taxon>
        <taxon>Pseudomonadati</taxon>
        <taxon>Pseudomonadota</taxon>
        <taxon>Gammaproteobacteria</taxon>
        <taxon>Enterobacterales</taxon>
        <taxon>Enterobacteriaceae</taxon>
        <taxon>Escherichia</taxon>
    </lineage>
</organism>
<gene>
    <name evidence="2" type="ORF">NVV43_28925</name>
</gene>
<feature type="non-terminal residue" evidence="2">
    <location>
        <position position="81"/>
    </location>
</feature>
<sequence>DLNSEWDGNFDLWNMSRLGASIWDYDPRFVEYTQGPTLATSPIKTSVPDAQVFLHVAPPPQTDGSDTSNISPFHVTSPKEG</sequence>
<accession>A0AAW5N5P5</accession>
<evidence type="ECO:0000313" key="3">
    <source>
        <dbReference type="Proteomes" id="UP001206878"/>
    </source>
</evidence>
<dbReference type="EMBL" id="JANPXH010001325">
    <property type="protein sequence ID" value="MCR6679477.1"/>
    <property type="molecule type" value="Genomic_DNA"/>
</dbReference>
<feature type="compositionally biased region" description="Polar residues" evidence="1">
    <location>
        <begin position="62"/>
        <end position="71"/>
    </location>
</feature>
<evidence type="ECO:0000256" key="1">
    <source>
        <dbReference type="SAM" id="MobiDB-lite"/>
    </source>
</evidence>
<dbReference type="Proteomes" id="UP001206878">
    <property type="component" value="Unassembled WGS sequence"/>
</dbReference>
<name>A0AAW5N5P5_9ESCH</name>
<feature type="non-terminal residue" evidence="2">
    <location>
        <position position="1"/>
    </location>
</feature>
<feature type="region of interest" description="Disordered" evidence="1">
    <location>
        <begin position="58"/>
        <end position="81"/>
    </location>
</feature>